<sequence length="839" mass="88103">MELPLGGPALRHYTQSRPRPHRQKLNYRPCRPQETIIESENEVLEHMGRVDEGVEEFFTKRVLPTDILNKPDEELTVVQEEVAPASSIPCPAPTKTLKRKLGDFFTLKKRRGLKSETSQEGRTKKTSIADLIRPLREVTRSEKDKDKDRVKEQAKENEKEKAKEHPGAVTGEPVVQETPVTDDASLRSEVVPPRRALREGKSQSLILLSGSAATGTANAKNTAKKQFEGQHSFEQKLHLMLQRIGVSKPQPAETQNQEGEMKKAESEGTIIDSKPEPPPTLSKPRTMSASSDTRHQIRTSVSAHEAAGKPALPPKPVVKPGLPPATSGRNTPENELTQIQEAESNTSATLSPASAPPALTDATAPSPPTISNSVSDSACVTVSPSSTVTPADTDVCTRSETPTSSTPLESKISIHKTGDSSTEPPTSPKSTTITTEPPSTISVPSTSSESTTPSLPVTSTTPVTSLSATTPETVSAPSDQSSVSTTSTNLLTESTLQKPNGALSVDSTPAVESGTSVLTAASSSCTAISDVPSSLSAITGSGTAAGDDASSFGSSSHVSLLSSIPEVTQSLPNSSESSTVAVSGEIPVATSSTVVPPVPPSPSSSHPAPNEAISSASSSEVNSLSTAVTVTSTAISITSTSSNETKPKDATSTTTTATCSNETENTFTCSSVTAAVSFSCTNGLDISNSVSTTLSPPVSGLLPADNSSATSDDLVGSAPPDDSPGQDENVKTSEEERPDVEEAEKLTEKGDTDEEMIQMNKLDEVYGSKETPDSDKEDENVKDKLVFDNDDMTGTEKQGESVKAEDDSLIIAGKESEQSRDEAVAEAQIQEEATSESSK</sequence>
<feature type="compositionally biased region" description="Basic and acidic residues" evidence="1">
    <location>
        <begin position="133"/>
        <end position="166"/>
    </location>
</feature>
<feature type="compositionally biased region" description="Polar residues" evidence="1">
    <location>
        <begin position="327"/>
        <end position="345"/>
    </location>
</feature>
<feature type="compositionally biased region" description="Low complexity" evidence="1">
    <location>
        <begin position="346"/>
        <end position="364"/>
    </location>
</feature>
<feature type="domain" description="CARMIL C-terminal" evidence="2">
    <location>
        <begin position="1"/>
        <end position="114"/>
    </location>
</feature>
<protein>
    <submittedName>
        <fullName evidence="3">Leucine-rich repeat-containing protein 16C</fullName>
    </submittedName>
</protein>
<dbReference type="Proteomes" id="UP000646548">
    <property type="component" value="Unassembled WGS sequence"/>
</dbReference>
<name>A0A834BZ76_ORYME</name>
<feature type="region of interest" description="Disordered" evidence="1">
    <location>
        <begin position="112"/>
        <end position="197"/>
    </location>
</feature>
<gene>
    <name evidence="3" type="ORF">FQA47_006518</name>
</gene>
<comment type="caution">
    <text evidence="3">The sequence shown here is derived from an EMBL/GenBank/DDBJ whole genome shotgun (WGS) entry which is preliminary data.</text>
</comment>
<dbReference type="InterPro" id="IPR031943">
    <property type="entry name" value="CARMIL_C"/>
</dbReference>
<organism evidence="3 4">
    <name type="scientific">Oryzias melastigma</name>
    <name type="common">Marine medaka</name>
    <dbReference type="NCBI Taxonomy" id="30732"/>
    <lineage>
        <taxon>Eukaryota</taxon>
        <taxon>Metazoa</taxon>
        <taxon>Chordata</taxon>
        <taxon>Craniata</taxon>
        <taxon>Vertebrata</taxon>
        <taxon>Euteleostomi</taxon>
        <taxon>Actinopterygii</taxon>
        <taxon>Neopterygii</taxon>
        <taxon>Teleostei</taxon>
        <taxon>Neoteleostei</taxon>
        <taxon>Acanthomorphata</taxon>
        <taxon>Ovalentaria</taxon>
        <taxon>Atherinomorphae</taxon>
        <taxon>Beloniformes</taxon>
        <taxon>Adrianichthyidae</taxon>
        <taxon>Oryziinae</taxon>
        <taxon>Oryzias</taxon>
    </lineage>
</organism>
<evidence type="ECO:0000313" key="3">
    <source>
        <dbReference type="EMBL" id="KAF6722578.1"/>
    </source>
</evidence>
<feature type="compositionally biased region" description="Basic and acidic residues" evidence="1">
    <location>
        <begin position="113"/>
        <end position="123"/>
    </location>
</feature>
<feature type="compositionally biased region" description="Polar residues" evidence="1">
    <location>
        <begin position="370"/>
        <end position="390"/>
    </location>
</feature>
<feature type="compositionally biased region" description="Pro residues" evidence="1">
    <location>
        <begin position="311"/>
        <end position="323"/>
    </location>
</feature>
<accession>A0A834BZ76</accession>
<feature type="region of interest" description="Disordered" evidence="1">
    <location>
        <begin position="590"/>
        <end position="619"/>
    </location>
</feature>
<dbReference type="Pfam" id="PF16000">
    <property type="entry name" value="CARMIL_C"/>
    <property type="match status" value="1"/>
</dbReference>
<feature type="compositionally biased region" description="Low complexity" evidence="1">
    <location>
        <begin position="481"/>
        <end position="496"/>
    </location>
</feature>
<feature type="region of interest" description="Disordered" evidence="1">
    <location>
        <begin position="1"/>
        <end position="25"/>
    </location>
</feature>
<feature type="compositionally biased region" description="Polar residues" evidence="1">
    <location>
        <begin position="513"/>
        <end position="527"/>
    </location>
</feature>
<feature type="compositionally biased region" description="Low complexity" evidence="1">
    <location>
        <begin position="398"/>
        <end position="410"/>
    </location>
</feature>
<feature type="compositionally biased region" description="Low complexity" evidence="1">
    <location>
        <begin position="420"/>
        <end position="471"/>
    </location>
</feature>
<evidence type="ECO:0000313" key="4">
    <source>
        <dbReference type="Proteomes" id="UP000646548"/>
    </source>
</evidence>
<dbReference type="AlphaFoldDB" id="A0A834BZ76"/>
<evidence type="ECO:0000256" key="1">
    <source>
        <dbReference type="SAM" id="MobiDB-lite"/>
    </source>
</evidence>
<evidence type="ECO:0000259" key="2">
    <source>
        <dbReference type="Pfam" id="PF16000"/>
    </source>
</evidence>
<feature type="region of interest" description="Disordered" evidence="1">
    <location>
        <begin position="693"/>
        <end position="839"/>
    </location>
</feature>
<proteinExistence type="predicted"/>
<feature type="compositionally biased region" description="Basic and acidic residues" evidence="1">
    <location>
        <begin position="797"/>
        <end position="806"/>
    </location>
</feature>
<dbReference type="EMBL" id="WKFB01000450">
    <property type="protein sequence ID" value="KAF6722578.1"/>
    <property type="molecule type" value="Genomic_DNA"/>
</dbReference>
<feature type="compositionally biased region" description="Low complexity" evidence="1">
    <location>
        <begin position="533"/>
        <end position="556"/>
    </location>
</feature>
<feature type="compositionally biased region" description="Basic and acidic residues" evidence="1">
    <location>
        <begin position="814"/>
        <end position="823"/>
    </location>
</feature>
<feature type="compositionally biased region" description="Basic and acidic residues" evidence="1">
    <location>
        <begin position="761"/>
        <end position="787"/>
    </location>
</feature>
<reference evidence="3" key="1">
    <citation type="journal article" name="BMC Genomics">
        <title>Long-read sequencing and de novo genome assembly of marine medaka (Oryzias melastigma).</title>
        <authorList>
            <person name="Liang P."/>
            <person name="Saqib H.S.A."/>
            <person name="Ni X."/>
            <person name="Shen Y."/>
        </authorList>
    </citation>
    <scope>NUCLEOTIDE SEQUENCE</scope>
    <source>
        <strain evidence="3">Bigg-433</strain>
    </source>
</reference>
<feature type="region of interest" description="Disordered" evidence="1">
    <location>
        <begin position="241"/>
        <end position="556"/>
    </location>
</feature>
<feature type="compositionally biased region" description="Low complexity" evidence="1">
    <location>
        <begin position="603"/>
        <end position="619"/>
    </location>
</feature>